<reference evidence="7 8" key="1">
    <citation type="submission" date="2018-09" db="EMBL/GenBank/DDBJ databases">
        <authorList>
            <person name="Zhu H."/>
        </authorList>
    </citation>
    <scope>NUCLEOTIDE SEQUENCE [LARGE SCALE GENOMIC DNA]</scope>
    <source>
        <strain evidence="7 8">K2W22B-5</strain>
    </source>
</reference>
<dbReference type="InterPro" id="IPR003660">
    <property type="entry name" value="HAMP_dom"/>
</dbReference>
<evidence type="ECO:0000256" key="2">
    <source>
        <dbReference type="ARBA" id="ARBA00029447"/>
    </source>
</evidence>
<comment type="caution">
    <text evidence="7">The sequence shown here is derived from an EMBL/GenBank/DDBJ whole genome shotgun (WGS) entry which is preliminary data.</text>
</comment>
<evidence type="ECO:0000259" key="5">
    <source>
        <dbReference type="PROSITE" id="PS50111"/>
    </source>
</evidence>
<comment type="similarity">
    <text evidence="2">Belongs to the methyl-accepting chemotaxis (MCP) protein family.</text>
</comment>
<evidence type="ECO:0000256" key="1">
    <source>
        <dbReference type="ARBA" id="ARBA00023224"/>
    </source>
</evidence>
<dbReference type="Proteomes" id="UP000283458">
    <property type="component" value="Unassembled WGS sequence"/>
</dbReference>
<dbReference type="Gene3D" id="3.30.450.20">
    <property type="entry name" value="PAS domain"/>
    <property type="match status" value="2"/>
</dbReference>
<dbReference type="CDD" id="cd12913">
    <property type="entry name" value="PDC1_MCP_like"/>
    <property type="match status" value="1"/>
</dbReference>
<keyword evidence="4" id="KW-1133">Transmembrane helix</keyword>
<feature type="transmembrane region" description="Helical" evidence="4">
    <location>
        <begin position="21"/>
        <end position="40"/>
    </location>
</feature>
<dbReference type="AlphaFoldDB" id="A0A418VWQ1"/>
<keyword evidence="8" id="KW-1185">Reference proteome</keyword>
<evidence type="ECO:0000259" key="6">
    <source>
        <dbReference type="PROSITE" id="PS50885"/>
    </source>
</evidence>
<dbReference type="PROSITE" id="PS50885">
    <property type="entry name" value="HAMP"/>
    <property type="match status" value="1"/>
</dbReference>
<dbReference type="InterPro" id="IPR004090">
    <property type="entry name" value="Chemotax_Me-accpt_rcpt"/>
</dbReference>
<name>A0A418VWQ1_9PROT</name>
<dbReference type="PROSITE" id="PS50111">
    <property type="entry name" value="CHEMOTAXIS_TRANSDUC_2"/>
    <property type="match status" value="1"/>
</dbReference>
<keyword evidence="1 3" id="KW-0807">Transducer</keyword>
<evidence type="ECO:0000256" key="3">
    <source>
        <dbReference type="PROSITE-ProRule" id="PRU00284"/>
    </source>
</evidence>
<keyword evidence="4" id="KW-0472">Membrane</keyword>
<evidence type="ECO:0000313" key="7">
    <source>
        <dbReference type="EMBL" id="RJF81554.1"/>
    </source>
</evidence>
<evidence type="ECO:0000313" key="8">
    <source>
        <dbReference type="Proteomes" id="UP000283458"/>
    </source>
</evidence>
<dbReference type="GO" id="GO:0016020">
    <property type="term" value="C:membrane"/>
    <property type="evidence" value="ECO:0007669"/>
    <property type="project" value="InterPro"/>
</dbReference>
<feature type="transmembrane region" description="Helical" evidence="4">
    <location>
        <begin position="331"/>
        <end position="355"/>
    </location>
</feature>
<sequence length="703" mass="75023">MESNVMMSRIANGARSLTGKLILWVVVMLAIIFAGGVAALSTVNSGVIGDLALKHSSEVGEHHAAGVQGDLNRAMATVEALANAFGMMRRSWVTDRTAYNEVMRAMFESDPDLFSLWAGFEPNAIDPDADHLDDIGCNGKGRFLAQWFRENGQLDVRAFDEPKAGDPGSAFYFRPKDLRKPVVTEPYEYMVGSRKVQMVSLVAPVIVDRRVIGVVGLSLPLDRFSESLGRVRPFETGRISLVSYQGSWAAYHQPDALGKPVTASDPELAGILDAVKEGRRSDFITQDPVIGGPVQNFLIPITIGATGTPWGMLTTIPLDKVNEPARMIQNWTLAGSVVTLVILASILSLVGMMVIGRPLARTVAVIGRLAGGEYAFAISGVERKDEIGQVNRALQIFQKNIVRVAEMEKERRDQEERAVAVRAEEMGRLADSFEAALSGIAGAVSSGAGELEESAVSLTGIAEETSRQSIAVAAASEQATTNVQTVAGAADELVFSINEITRQITLSADTARAAVGHIDRTNETVEGLVAAAQRIGDVTGFIQQIASQTNLLALNATIEAARAGEAGKGFVVVASEVKNLANQTAKATDDIRVQIQQMQEVTGAAVEAIREIARMITTVNDNILAVTSTAERQGAVTAEISENIRQAADGTRDVTTNIGGVTMASGETGRMAQNVLDASRSLTEQSVHLRNEVQAFVAKIRAA</sequence>
<dbReference type="Pfam" id="PF00015">
    <property type="entry name" value="MCPsignal"/>
    <property type="match status" value="1"/>
</dbReference>
<dbReference type="SMART" id="SM00304">
    <property type="entry name" value="HAMP"/>
    <property type="match status" value="1"/>
</dbReference>
<dbReference type="GO" id="GO:0006935">
    <property type="term" value="P:chemotaxis"/>
    <property type="evidence" value="ECO:0007669"/>
    <property type="project" value="InterPro"/>
</dbReference>
<dbReference type="InterPro" id="IPR004089">
    <property type="entry name" value="MCPsignal_dom"/>
</dbReference>
<keyword evidence="4" id="KW-0812">Transmembrane</keyword>
<dbReference type="GO" id="GO:0007165">
    <property type="term" value="P:signal transduction"/>
    <property type="evidence" value="ECO:0007669"/>
    <property type="project" value="UniProtKB-KW"/>
</dbReference>
<dbReference type="GO" id="GO:0004888">
    <property type="term" value="F:transmembrane signaling receptor activity"/>
    <property type="evidence" value="ECO:0007669"/>
    <property type="project" value="InterPro"/>
</dbReference>
<gene>
    <name evidence="7" type="ORF">D3877_15540</name>
</gene>
<dbReference type="SMART" id="SM00283">
    <property type="entry name" value="MA"/>
    <property type="match status" value="1"/>
</dbReference>
<dbReference type="PANTHER" id="PTHR32089:SF112">
    <property type="entry name" value="LYSOZYME-LIKE PROTEIN-RELATED"/>
    <property type="match status" value="1"/>
</dbReference>
<feature type="domain" description="HAMP" evidence="6">
    <location>
        <begin position="353"/>
        <end position="406"/>
    </location>
</feature>
<accession>A0A418VWQ1</accession>
<dbReference type="PANTHER" id="PTHR32089">
    <property type="entry name" value="METHYL-ACCEPTING CHEMOTAXIS PROTEIN MCPB"/>
    <property type="match status" value="1"/>
</dbReference>
<organism evidence="7 8">
    <name type="scientific">Azospirillum cavernae</name>
    <dbReference type="NCBI Taxonomy" id="2320860"/>
    <lineage>
        <taxon>Bacteria</taxon>
        <taxon>Pseudomonadati</taxon>
        <taxon>Pseudomonadota</taxon>
        <taxon>Alphaproteobacteria</taxon>
        <taxon>Rhodospirillales</taxon>
        <taxon>Azospirillaceae</taxon>
        <taxon>Azospirillum</taxon>
    </lineage>
</organism>
<proteinExistence type="inferred from homology"/>
<evidence type="ECO:0000256" key="4">
    <source>
        <dbReference type="SAM" id="Phobius"/>
    </source>
</evidence>
<feature type="domain" description="Methyl-accepting transducer" evidence="5">
    <location>
        <begin position="440"/>
        <end position="683"/>
    </location>
</feature>
<dbReference type="Gene3D" id="1.10.287.950">
    <property type="entry name" value="Methyl-accepting chemotaxis protein"/>
    <property type="match status" value="1"/>
</dbReference>
<protein>
    <submittedName>
        <fullName evidence="7">Methyl-accepting chemotaxis protein</fullName>
    </submittedName>
</protein>
<dbReference type="EMBL" id="QYUL01000002">
    <property type="protein sequence ID" value="RJF81554.1"/>
    <property type="molecule type" value="Genomic_DNA"/>
</dbReference>
<dbReference type="PRINTS" id="PR00260">
    <property type="entry name" value="CHEMTRNSDUCR"/>
</dbReference>
<dbReference type="SUPFAM" id="SSF58104">
    <property type="entry name" value="Methyl-accepting chemotaxis protein (MCP) signaling domain"/>
    <property type="match status" value="1"/>
</dbReference>